<evidence type="ECO:0000256" key="7">
    <source>
        <dbReference type="ARBA" id="ARBA00023211"/>
    </source>
</evidence>
<dbReference type="RefSeq" id="WP_209529753.1">
    <property type="nucleotide sequence ID" value="NZ_JAEEGA010000010.1"/>
</dbReference>
<dbReference type="InterPro" id="IPR004628">
    <property type="entry name" value="Man_deHydtase"/>
</dbReference>
<dbReference type="PANTHER" id="PTHR30387:SF2">
    <property type="entry name" value="MANNONATE DEHYDRATASE"/>
    <property type="match status" value="1"/>
</dbReference>
<organism evidence="10 11">
    <name type="scientific">Vagococcus allomyrinae</name>
    <dbReference type="NCBI Taxonomy" id="2794353"/>
    <lineage>
        <taxon>Bacteria</taxon>
        <taxon>Bacillati</taxon>
        <taxon>Bacillota</taxon>
        <taxon>Bacilli</taxon>
        <taxon>Lactobacillales</taxon>
        <taxon>Enterococcaceae</taxon>
        <taxon>Vagococcus</taxon>
    </lineage>
</organism>
<evidence type="ECO:0000256" key="3">
    <source>
        <dbReference type="ARBA" id="ARBA00004892"/>
    </source>
</evidence>
<evidence type="ECO:0000256" key="1">
    <source>
        <dbReference type="ARBA" id="ARBA00001794"/>
    </source>
</evidence>
<comment type="cofactor">
    <cofactor evidence="9">
        <name>Fe(2+)</name>
        <dbReference type="ChEBI" id="CHEBI:29033"/>
    </cofactor>
    <cofactor evidence="9">
        <name>Mn(2+)</name>
        <dbReference type="ChEBI" id="CHEBI:29035"/>
    </cofactor>
</comment>
<dbReference type="EC" id="4.2.1.8" evidence="5 9"/>
<evidence type="ECO:0000256" key="9">
    <source>
        <dbReference type="HAMAP-Rule" id="MF_00106"/>
    </source>
</evidence>
<evidence type="ECO:0000256" key="2">
    <source>
        <dbReference type="ARBA" id="ARBA00002713"/>
    </source>
</evidence>
<dbReference type="EMBL" id="JAEEGA010000010">
    <property type="protein sequence ID" value="MBP1042508.1"/>
    <property type="molecule type" value="Genomic_DNA"/>
</dbReference>
<keyword evidence="7 9" id="KW-0464">Manganese</keyword>
<evidence type="ECO:0000256" key="6">
    <source>
        <dbReference type="ARBA" id="ARBA00023004"/>
    </source>
</evidence>
<comment type="catalytic activity">
    <reaction evidence="1 9">
        <text>D-mannonate = 2-dehydro-3-deoxy-D-gluconate + H2O</text>
        <dbReference type="Rhea" id="RHEA:20097"/>
        <dbReference type="ChEBI" id="CHEBI:15377"/>
        <dbReference type="ChEBI" id="CHEBI:17767"/>
        <dbReference type="ChEBI" id="CHEBI:57990"/>
        <dbReference type="EC" id="4.2.1.8"/>
    </reaction>
</comment>
<gene>
    <name evidence="9 10" type="primary">uxuA</name>
    <name evidence="10" type="ORF">I6N95_15930</name>
</gene>
<dbReference type="InterPro" id="IPR036237">
    <property type="entry name" value="Xyl_isomerase-like_sf"/>
</dbReference>
<dbReference type="Gene3D" id="3.20.20.150">
    <property type="entry name" value="Divalent-metal-dependent TIM barrel enzymes"/>
    <property type="match status" value="1"/>
</dbReference>
<dbReference type="SUPFAM" id="SSF51658">
    <property type="entry name" value="Xylose isomerase-like"/>
    <property type="match status" value="1"/>
</dbReference>
<evidence type="ECO:0000313" key="10">
    <source>
        <dbReference type="EMBL" id="MBP1042508.1"/>
    </source>
</evidence>
<dbReference type="GO" id="GO:0042840">
    <property type="term" value="P:D-glucuronate catabolic process"/>
    <property type="evidence" value="ECO:0007669"/>
    <property type="project" value="TreeGrafter"/>
</dbReference>
<dbReference type="PANTHER" id="PTHR30387">
    <property type="entry name" value="MANNONATE DEHYDRATASE"/>
    <property type="match status" value="1"/>
</dbReference>
<dbReference type="GO" id="GO:0008198">
    <property type="term" value="F:ferrous iron binding"/>
    <property type="evidence" value="ECO:0007669"/>
    <property type="project" value="TreeGrafter"/>
</dbReference>
<accession>A0A940SXL9</accession>
<reference evidence="10" key="1">
    <citation type="submission" date="2020-12" db="EMBL/GenBank/DDBJ databases">
        <title>Vagococcus allomyrinae sp. nov. and Enterococcus lavae sp. nov., isolated from the larvae of Allomyrina dichotoma.</title>
        <authorList>
            <person name="Lee S.D."/>
        </authorList>
    </citation>
    <scope>NUCLEOTIDE SEQUENCE</scope>
    <source>
        <strain evidence="10">BWB3-3</strain>
    </source>
</reference>
<dbReference type="GO" id="GO:0030145">
    <property type="term" value="F:manganese ion binding"/>
    <property type="evidence" value="ECO:0007669"/>
    <property type="project" value="TreeGrafter"/>
</dbReference>
<dbReference type="Proteomes" id="UP000674938">
    <property type="component" value="Unassembled WGS sequence"/>
</dbReference>
<dbReference type="NCBIfam" id="TIGR00695">
    <property type="entry name" value="uxuA"/>
    <property type="match status" value="1"/>
</dbReference>
<proteinExistence type="inferred from homology"/>
<dbReference type="HAMAP" id="MF_00106">
    <property type="entry name" value="UxuA"/>
    <property type="match status" value="1"/>
</dbReference>
<name>A0A940SXL9_9ENTE</name>
<keyword evidence="6 9" id="KW-0408">Iron</keyword>
<dbReference type="PIRSF" id="PIRSF016049">
    <property type="entry name" value="Man_dehyd"/>
    <property type="match status" value="1"/>
</dbReference>
<evidence type="ECO:0000256" key="5">
    <source>
        <dbReference type="ARBA" id="ARBA00012927"/>
    </source>
</evidence>
<evidence type="ECO:0000313" key="11">
    <source>
        <dbReference type="Proteomes" id="UP000674938"/>
    </source>
</evidence>
<dbReference type="NCBIfam" id="NF003027">
    <property type="entry name" value="PRK03906.1"/>
    <property type="match status" value="1"/>
</dbReference>
<evidence type="ECO:0000256" key="8">
    <source>
        <dbReference type="ARBA" id="ARBA00023239"/>
    </source>
</evidence>
<evidence type="ECO:0000256" key="4">
    <source>
        <dbReference type="ARBA" id="ARBA00007389"/>
    </source>
</evidence>
<dbReference type="GO" id="GO:0008927">
    <property type="term" value="F:mannonate dehydratase activity"/>
    <property type="evidence" value="ECO:0007669"/>
    <property type="project" value="UniProtKB-UniRule"/>
</dbReference>
<dbReference type="AlphaFoldDB" id="A0A940SXL9"/>
<comment type="pathway">
    <text evidence="3 9">Carbohydrate metabolism; pentose and glucuronate interconversion.</text>
</comment>
<keyword evidence="11" id="KW-1185">Reference proteome</keyword>
<keyword evidence="8 9" id="KW-0456">Lyase</keyword>
<sequence length="358" mass="40716">MKMSFRWYGEGNDPIPLAYVRQIPGMEEVVWALHDKEAGEVWTEAEIKAEMAYIESQGLKATIVESLNIHEDIKLGLPTRDRYIKVYQESLKNLGKNGVKVVCYNFMPIFDWTRTEMFHPLEDGSTALFFGKGKIMAINPQELVEMVAEESQGLTLPGWEPERLKGIKALFQAYDGMTEERLRENFRYFIDAIIPTCEAFDIKMAIHPDDPPFSIFGLPRLVNNQANIDKLLAINPSPYNGLTFCTGSLGADLRNELVPMIKRYQERIHFMHVRNVRVASNGDFSEVSHRTADGTVDITGVMNALSQIDYQGYLRPDHGRHVFGEDKATCRPGYGLYDRGMGAMYLLGSWDMAQQLNQ</sequence>
<dbReference type="Pfam" id="PF03786">
    <property type="entry name" value="UxuA"/>
    <property type="match status" value="1"/>
</dbReference>
<comment type="similarity">
    <text evidence="4 9">Belongs to the mannonate dehydratase family.</text>
</comment>
<comment type="caution">
    <text evidence="10">The sequence shown here is derived from an EMBL/GenBank/DDBJ whole genome shotgun (WGS) entry which is preliminary data.</text>
</comment>
<protein>
    <recommendedName>
        <fullName evidence="5 9">Mannonate dehydratase</fullName>
        <ecNumber evidence="5 9">4.2.1.8</ecNumber>
    </recommendedName>
    <alternativeName>
        <fullName evidence="9">D-mannonate hydro-lyase</fullName>
    </alternativeName>
</protein>
<comment type="function">
    <text evidence="2 9">Catalyzes the dehydration of D-mannonate.</text>
</comment>